<accession>A0A9W7B3F1</accession>
<feature type="non-terminal residue" evidence="1">
    <location>
        <position position="1"/>
    </location>
</feature>
<evidence type="ECO:0000313" key="2">
    <source>
        <dbReference type="Proteomes" id="UP001165085"/>
    </source>
</evidence>
<proteinExistence type="predicted"/>
<keyword evidence="2" id="KW-1185">Reference proteome</keyword>
<organism evidence="1 2">
    <name type="scientific">Triparma strigata</name>
    <dbReference type="NCBI Taxonomy" id="1606541"/>
    <lineage>
        <taxon>Eukaryota</taxon>
        <taxon>Sar</taxon>
        <taxon>Stramenopiles</taxon>
        <taxon>Ochrophyta</taxon>
        <taxon>Bolidophyceae</taxon>
        <taxon>Parmales</taxon>
        <taxon>Triparmaceae</taxon>
        <taxon>Triparma</taxon>
    </lineage>
</organism>
<reference evidence="2" key="1">
    <citation type="journal article" date="2023" name="Commun. Biol.">
        <title>Genome analysis of Parmales, the sister group of diatoms, reveals the evolutionary specialization of diatoms from phago-mixotrophs to photoautotrophs.</title>
        <authorList>
            <person name="Ban H."/>
            <person name="Sato S."/>
            <person name="Yoshikawa S."/>
            <person name="Yamada K."/>
            <person name="Nakamura Y."/>
            <person name="Ichinomiya M."/>
            <person name="Sato N."/>
            <person name="Blanc-Mathieu R."/>
            <person name="Endo H."/>
            <person name="Kuwata A."/>
            <person name="Ogata H."/>
        </authorList>
    </citation>
    <scope>NUCLEOTIDE SEQUENCE [LARGE SCALE GENOMIC DNA]</scope>
    <source>
        <strain evidence="2">NIES 3701</strain>
    </source>
</reference>
<evidence type="ECO:0000313" key="1">
    <source>
        <dbReference type="EMBL" id="GMH83157.1"/>
    </source>
</evidence>
<protein>
    <submittedName>
        <fullName evidence="1">Uncharacterized protein</fullName>
    </submittedName>
</protein>
<dbReference type="EMBL" id="BRXY01000279">
    <property type="protein sequence ID" value="GMH83157.1"/>
    <property type="molecule type" value="Genomic_DNA"/>
</dbReference>
<dbReference type="AlphaFoldDB" id="A0A9W7B3F1"/>
<sequence>HDDSALLAKRLQDSWDLQRAQALNSNNKSPSLTRAIYSAHKFEFWLAGF</sequence>
<comment type="caution">
    <text evidence="1">The sequence shown here is derived from an EMBL/GenBank/DDBJ whole genome shotgun (WGS) entry which is preliminary data.</text>
</comment>
<gene>
    <name evidence="1" type="ORF">TrST_g5110</name>
</gene>
<dbReference type="OrthoDB" id="6500128at2759"/>
<dbReference type="Proteomes" id="UP001165085">
    <property type="component" value="Unassembled WGS sequence"/>
</dbReference>
<name>A0A9W7B3F1_9STRA</name>